<accession>A0A3E0VR00</accession>
<name>A0A3E0VR00_9MICO</name>
<dbReference type="InterPro" id="IPR019826">
    <property type="entry name" value="Carboxylesterase_B_AS"/>
</dbReference>
<sequence>MPTLRQPRSRPGREREGSGARTPGALEVTTAQGVARGIREHGVETWRGLPYARAPVGELRFRAPRAPEPWFGVRDARGFGAVAPQSREGNFIGAAKNAAMSEDCLTLNVVRPVGRGTRMAPQGGADGVRMPEAGGSGHPEPLLPVMMFIHGGAYSVGSSAEVPHNGDTLVRQGNVVYVSFNYRLGALGFLDFTEYSTPERTIENNLGLKDCVAALEWVAANIRAFGGDPGRVTLFGESAGANAVTTLMTVPRASGLFARAIAQSSPTNAVYPPSQTRLWASEFVELLSARVANDSVENTSAEDAGELLVTADWRDLVRASDALTTTAPDLHPGTIALCPVIDGDFLPERPLDAFKAGRAHPVPLIIGTNDREGSLFSGRLDILATTPKRIRAIFANTKKKARKAIKAEYPGLPVRRAAADFGGDFAFWYPTVKVAERHARYAPVYFYRFDIAPRLVRLAGFDATHGLELFALFDRMGGAFGRTMTLLGGRRSFLAAGARMREYWVRFAYTGSVGGVRGPAGEAGVRGGAPLGGVDVRGAVRASDVDDRGAVLASDGGGARAGFGAWLPGASRGVATNVIEWPLYDERSRRTLVIDASDRVERDPRASRRVAWQAFVPHV</sequence>
<evidence type="ECO:0000313" key="6">
    <source>
        <dbReference type="EMBL" id="RFA12424.1"/>
    </source>
</evidence>
<dbReference type="Gene3D" id="3.40.50.1820">
    <property type="entry name" value="alpha/beta hydrolase"/>
    <property type="match status" value="1"/>
</dbReference>
<dbReference type="EMBL" id="NBXB01000041">
    <property type="protein sequence ID" value="RFA12424.1"/>
    <property type="molecule type" value="Genomic_DNA"/>
</dbReference>
<keyword evidence="2 3" id="KW-0378">Hydrolase</keyword>
<dbReference type="EC" id="3.1.1.-" evidence="3"/>
<feature type="domain" description="Carboxylesterase type B" evidence="5">
    <location>
        <begin position="27"/>
        <end position="512"/>
    </location>
</feature>
<dbReference type="InterPro" id="IPR019819">
    <property type="entry name" value="Carboxylesterase_B_CS"/>
</dbReference>
<dbReference type="Proteomes" id="UP000256541">
    <property type="component" value="Unassembled WGS sequence"/>
</dbReference>
<dbReference type="AlphaFoldDB" id="A0A3E0VR00"/>
<dbReference type="PANTHER" id="PTHR11559">
    <property type="entry name" value="CARBOXYLESTERASE"/>
    <property type="match status" value="1"/>
</dbReference>
<dbReference type="PROSITE" id="PS00941">
    <property type="entry name" value="CARBOXYLESTERASE_B_2"/>
    <property type="match status" value="1"/>
</dbReference>
<evidence type="ECO:0000313" key="7">
    <source>
        <dbReference type="Proteomes" id="UP000256541"/>
    </source>
</evidence>
<dbReference type="OrthoDB" id="3199405at2"/>
<organism evidence="6 7">
    <name type="scientific">Subtercola boreus</name>
    <dbReference type="NCBI Taxonomy" id="120213"/>
    <lineage>
        <taxon>Bacteria</taxon>
        <taxon>Bacillati</taxon>
        <taxon>Actinomycetota</taxon>
        <taxon>Actinomycetes</taxon>
        <taxon>Micrococcales</taxon>
        <taxon>Microbacteriaceae</taxon>
        <taxon>Subtercola</taxon>
    </lineage>
</organism>
<comment type="caution">
    <text evidence="6">The sequence shown here is derived from an EMBL/GenBank/DDBJ whole genome shotgun (WGS) entry which is preliminary data.</text>
</comment>
<proteinExistence type="inferred from homology"/>
<dbReference type="InterPro" id="IPR029058">
    <property type="entry name" value="AB_hydrolase_fold"/>
</dbReference>
<evidence type="ECO:0000256" key="3">
    <source>
        <dbReference type="RuleBase" id="RU361235"/>
    </source>
</evidence>
<reference evidence="6 7" key="1">
    <citation type="submission" date="2017-04" db="EMBL/GenBank/DDBJ databases">
        <title>Comparative genome analysis of Subtercola boreus.</title>
        <authorList>
            <person name="Cho Y.-J."/>
            <person name="Cho A."/>
            <person name="Kim O.-S."/>
            <person name="Lee J.-I."/>
        </authorList>
    </citation>
    <scope>NUCLEOTIDE SEQUENCE [LARGE SCALE GENOMIC DNA]</scope>
    <source>
        <strain evidence="6 7">P27479</strain>
    </source>
</reference>
<dbReference type="InterPro" id="IPR002018">
    <property type="entry name" value="CarbesteraseB"/>
</dbReference>
<dbReference type="Pfam" id="PF00135">
    <property type="entry name" value="COesterase"/>
    <property type="match status" value="1"/>
</dbReference>
<evidence type="ECO:0000256" key="1">
    <source>
        <dbReference type="ARBA" id="ARBA00005964"/>
    </source>
</evidence>
<protein>
    <recommendedName>
        <fullName evidence="3">Carboxylic ester hydrolase</fullName>
        <ecNumber evidence="3">3.1.1.-</ecNumber>
    </recommendedName>
</protein>
<comment type="similarity">
    <text evidence="1 3">Belongs to the type-B carboxylesterase/lipase family.</text>
</comment>
<gene>
    <name evidence="6" type="ORF">B7R22_14925</name>
</gene>
<dbReference type="RefSeq" id="WP_116412520.1">
    <property type="nucleotide sequence ID" value="NZ_NBXB01000041.1"/>
</dbReference>
<dbReference type="PROSITE" id="PS00122">
    <property type="entry name" value="CARBOXYLESTERASE_B_1"/>
    <property type="match status" value="1"/>
</dbReference>
<dbReference type="SUPFAM" id="SSF53474">
    <property type="entry name" value="alpha/beta-Hydrolases"/>
    <property type="match status" value="1"/>
</dbReference>
<feature type="region of interest" description="Disordered" evidence="4">
    <location>
        <begin position="1"/>
        <end position="23"/>
    </location>
</feature>
<evidence type="ECO:0000259" key="5">
    <source>
        <dbReference type="Pfam" id="PF00135"/>
    </source>
</evidence>
<dbReference type="GO" id="GO:0016787">
    <property type="term" value="F:hydrolase activity"/>
    <property type="evidence" value="ECO:0007669"/>
    <property type="project" value="UniProtKB-KW"/>
</dbReference>
<dbReference type="InterPro" id="IPR050309">
    <property type="entry name" value="Type-B_Carboxylest/Lipase"/>
</dbReference>
<evidence type="ECO:0000256" key="4">
    <source>
        <dbReference type="SAM" id="MobiDB-lite"/>
    </source>
</evidence>
<evidence type="ECO:0000256" key="2">
    <source>
        <dbReference type="ARBA" id="ARBA00022801"/>
    </source>
</evidence>